<dbReference type="Proteomes" id="UP001230908">
    <property type="component" value="Unassembled WGS sequence"/>
</dbReference>
<dbReference type="InterPro" id="IPR050483">
    <property type="entry name" value="CoA-transferase_III_domain"/>
</dbReference>
<gene>
    <name evidence="3" type="ORF">RB614_23360</name>
</gene>
<evidence type="ECO:0000313" key="3">
    <source>
        <dbReference type="EMBL" id="MDQ7907461.1"/>
    </source>
</evidence>
<dbReference type="PANTHER" id="PTHR48207">
    <property type="entry name" value="SUCCINATE--HYDROXYMETHYLGLUTARATE COA-TRANSFERASE"/>
    <property type="match status" value="1"/>
</dbReference>
<keyword evidence="1 3" id="KW-0808">Transferase</keyword>
<dbReference type="RefSeq" id="WP_308714739.1">
    <property type="nucleotide sequence ID" value="NZ_JAVHUY010000022.1"/>
</dbReference>
<dbReference type="EC" id="2.8.3.-" evidence="3"/>
<keyword evidence="4" id="KW-1185">Reference proteome</keyword>
<dbReference type="EMBL" id="JAVHUY010000022">
    <property type="protein sequence ID" value="MDQ7907461.1"/>
    <property type="molecule type" value="Genomic_DNA"/>
</dbReference>
<dbReference type="Pfam" id="PF02515">
    <property type="entry name" value="CoA_transf_3"/>
    <property type="match status" value="1"/>
</dbReference>
<evidence type="ECO:0000256" key="1">
    <source>
        <dbReference type="ARBA" id="ARBA00022679"/>
    </source>
</evidence>
<protein>
    <submittedName>
        <fullName evidence="3">CoA transferase</fullName>
        <ecNumber evidence="3">2.8.3.-</ecNumber>
    </submittedName>
</protein>
<dbReference type="InterPro" id="IPR003673">
    <property type="entry name" value="CoA-Trfase_fam_III"/>
</dbReference>
<evidence type="ECO:0000256" key="2">
    <source>
        <dbReference type="SAM" id="MobiDB-lite"/>
    </source>
</evidence>
<organism evidence="3 4">
    <name type="scientific">Phytohabitans maris</name>
    <dbReference type="NCBI Taxonomy" id="3071409"/>
    <lineage>
        <taxon>Bacteria</taxon>
        <taxon>Bacillati</taxon>
        <taxon>Actinomycetota</taxon>
        <taxon>Actinomycetes</taxon>
        <taxon>Micromonosporales</taxon>
        <taxon>Micromonosporaceae</taxon>
    </lineage>
</organism>
<accession>A0ABU0ZLJ7</accession>
<dbReference type="SUPFAM" id="SSF89796">
    <property type="entry name" value="CoA-transferase family III (CaiB/BaiF)"/>
    <property type="match status" value="1"/>
</dbReference>
<dbReference type="Gene3D" id="3.40.50.10540">
    <property type="entry name" value="Crotonobetainyl-coa:carnitine coa-transferase, domain 1"/>
    <property type="match status" value="1"/>
</dbReference>
<dbReference type="InterPro" id="IPR023606">
    <property type="entry name" value="CoA-Trfase_III_dom_1_sf"/>
</dbReference>
<feature type="region of interest" description="Disordered" evidence="2">
    <location>
        <begin position="1"/>
        <end position="28"/>
    </location>
</feature>
<name>A0ABU0ZLJ7_9ACTN</name>
<dbReference type="InterPro" id="IPR044855">
    <property type="entry name" value="CoA-Trfase_III_dom3_sf"/>
</dbReference>
<reference evidence="3 4" key="1">
    <citation type="submission" date="2023-08" db="EMBL/GenBank/DDBJ databases">
        <title>Phytohabitans sansha sp. nov., isolated from marine sediment.</title>
        <authorList>
            <person name="Zhao Y."/>
            <person name="Yi K."/>
        </authorList>
    </citation>
    <scope>NUCLEOTIDE SEQUENCE [LARGE SCALE GENOMIC DNA]</scope>
    <source>
        <strain evidence="3 4">ZYX-F-186</strain>
    </source>
</reference>
<feature type="compositionally biased region" description="Basic and acidic residues" evidence="2">
    <location>
        <begin position="1"/>
        <end position="14"/>
    </location>
</feature>
<proteinExistence type="predicted"/>
<dbReference type="PANTHER" id="PTHR48207:SF3">
    <property type="entry name" value="SUCCINATE--HYDROXYMETHYLGLUTARATE COA-TRANSFERASE"/>
    <property type="match status" value="1"/>
</dbReference>
<evidence type="ECO:0000313" key="4">
    <source>
        <dbReference type="Proteomes" id="UP001230908"/>
    </source>
</evidence>
<dbReference type="Gene3D" id="3.30.1540.10">
    <property type="entry name" value="formyl-coa transferase, domain 3"/>
    <property type="match status" value="1"/>
</dbReference>
<sequence length="429" mass="46564">MSGSREATDIDHGGGRAPSDGAGVGKGHNPRGALAGVRVLDFTRFLQGPYATRLFADMGADVLKVERPGGEWDRRLRPAKDGFTGFFHGLNRGKRSVAIDISIPEGRDLVLELAREVDVVVENFRPGVLDRLGLGYEALKAVNPRIIYAGASGYGPGGPRSDEPMYDMVAQAVSGVSDFMRSPEGVPRLATRAMADSAGAMFLAMAVVTALYVRERTGQGQRVDASLVGSCLGMHTAEVTIALYENRVHRPQGRVTSTSGAFRCRDDRWLVIGATDQKLWRNLTQALGRPDLVDDERFAYGKIREANRAVLEPILEEVFRTADRDEWVERMRAADVPVAPVQTFLEVADDPDVLANGYVVEQDDPEWGKVRTVGHPFHMSLTPGEVGPATPALGESTLAELRRLGRTGEEAADLRARGVVEFREEGAAA</sequence>
<dbReference type="GO" id="GO:0016740">
    <property type="term" value="F:transferase activity"/>
    <property type="evidence" value="ECO:0007669"/>
    <property type="project" value="UniProtKB-KW"/>
</dbReference>
<comment type="caution">
    <text evidence="3">The sequence shown here is derived from an EMBL/GenBank/DDBJ whole genome shotgun (WGS) entry which is preliminary data.</text>
</comment>